<dbReference type="Gene3D" id="3.30.420.10">
    <property type="entry name" value="Ribonuclease H-like superfamily/Ribonuclease H"/>
    <property type="match status" value="1"/>
</dbReference>
<comment type="caution">
    <text evidence="1">The sequence shown here is derived from an EMBL/GenBank/DDBJ whole genome shotgun (WGS) entry which is preliminary data.</text>
</comment>
<evidence type="ECO:0000313" key="2">
    <source>
        <dbReference type="Proteomes" id="UP000801492"/>
    </source>
</evidence>
<protein>
    <submittedName>
        <fullName evidence="1">Uncharacterized protein</fullName>
    </submittedName>
</protein>
<sequence length="262" mass="30336">MCISGKNLYDTVVCFLQPESAFISFAFLFVAMNSLSDVSNGLQITKEWLKLRRNLDKNLCDVIWCQEKKINDVERTRALALTEKKSQEEICIHKDNGEFSDQHFSDVSSVENKQLEVTVTIAARLKGQKVKMQKATAPQEKIKCESRKKSLRGTRKPLKRAIVDRTRSSWYISRSKTRKDAQLLKYLAHAHLVMLWMGMTAYRYVLPHLMQESQTLVKGRHWIFHQDSAPSHRFKSTIALLHNHQIDMIQPDEWMPSSPDCA</sequence>
<reference evidence="1" key="1">
    <citation type="submission" date="2019-08" db="EMBL/GenBank/DDBJ databases">
        <title>The genome of the North American firefly Photinus pyralis.</title>
        <authorList>
            <consortium name="Photinus pyralis genome working group"/>
            <person name="Fallon T.R."/>
            <person name="Sander Lower S.E."/>
            <person name="Weng J.-K."/>
        </authorList>
    </citation>
    <scope>NUCLEOTIDE SEQUENCE</scope>
    <source>
        <strain evidence="1">TRF0915ILg1</strain>
        <tissue evidence="1">Whole body</tissue>
    </source>
</reference>
<name>A0A8K0CRD4_IGNLU</name>
<proteinExistence type="predicted"/>
<organism evidence="1 2">
    <name type="scientific">Ignelater luminosus</name>
    <name type="common">Cucubano</name>
    <name type="synonym">Pyrophorus luminosus</name>
    <dbReference type="NCBI Taxonomy" id="2038154"/>
    <lineage>
        <taxon>Eukaryota</taxon>
        <taxon>Metazoa</taxon>
        <taxon>Ecdysozoa</taxon>
        <taxon>Arthropoda</taxon>
        <taxon>Hexapoda</taxon>
        <taxon>Insecta</taxon>
        <taxon>Pterygota</taxon>
        <taxon>Neoptera</taxon>
        <taxon>Endopterygota</taxon>
        <taxon>Coleoptera</taxon>
        <taxon>Polyphaga</taxon>
        <taxon>Elateriformia</taxon>
        <taxon>Elateroidea</taxon>
        <taxon>Elateridae</taxon>
        <taxon>Agrypninae</taxon>
        <taxon>Pyrophorini</taxon>
        <taxon>Ignelater</taxon>
    </lineage>
</organism>
<dbReference type="InterPro" id="IPR036397">
    <property type="entry name" value="RNaseH_sf"/>
</dbReference>
<dbReference type="GO" id="GO:0003676">
    <property type="term" value="F:nucleic acid binding"/>
    <property type="evidence" value="ECO:0007669"/>
    <property type="project" value="InterPro"/>
</dbReference>
<gene>
    <name evidence="1" type="ORF">ILUMI_17893</name>
</gene>
<dbReference type="AlphaFoldDB" id="A0A8K0CRD4"/>
<accession>A0A8K0CRD4</accession>
<dbReference type="EMBL" id="VTPC01078565">
    <property type="protein sequence ID" value="KAF2888280.1"/>
    <property type="molecule type" value="Genomic_DNA"/>
</dbReference>
<evidence type="ECO:0000313" key="1">
    <source>
        <dbReference type="EMBL" id="KAF2888280.1"/>
    </source>
</evidence>
<keyword evidence="2" id="KW-1185">Reference proteome</keyword>
<dbReference type="Proteomes" id="UP000801492">
    <property type="component" value="Unassembled WGS sequence"/>
</dbReference>
<dbReference type="OrthoDB" id="10006939at2759"/>